<dbReference type="STRING" id="1871336.BBG48_08710"/>
<dbReference type="CDD" id="cd00093">
    <property type="entry name" value="HTH_XRE"/>
    <property type="match status" value="1"/>
</dbReference>
<feature type="domain" description="HTH cro/C1-type" evidence="2">
    <location>
        <begin position="7"/>
        <end position="62"/>
    </location>
</feature>
<proteinExistence type="predicted"/>
<dbReference type="SUPFAM" id="SSF47413">
    <property type="entry name" value="lambda repressor-like DNA-binding domains"/>
    <property type="match status" value="1"/>
</dbReference>
<dbReference type="OrthoDB" id="6315255at2"/>
<dbReference type="Gene3D" id="1.10.260.40">
    <property type="entry name" value="lambda repressor-like DNA-binding domains"/>
    <property type="match status" value="1"/>
</dbReference>
<dbReference type="PANTHER" id="PTHR46558">
    <property type="entry name" value="TRACRIPTIONAL REGULATORY PROTEIN-RELATED-RELATED"/>
    <property type="match status" value="1"/>
</dbReference>
<reference evidence="4 6" key="3">
    <citation type="submission" date="2019-07" db="EMBL/GenBank/DDBJ databases">
        <title>Criibacterium bergeronii gen. nov., sp. nov. isolated from human clinical samples.</title>
        <authorList>
            <person name="Maheux A.F."/>
            <person name="Boudreau D.K."/>
            <person name="Berube E."/>
            <person name="Brodeur S."/>
            <person name="Bernard K.A."/>
            <person name="Abed J.Y."/>
            <person name="Ducrey E."/>
            <person name="Guay E.F."/>
            <person name="Raymond F."/>
            <person name="Corbeil J."/>
            <person name="Domingo M.-C."/>
            <person name="Roy P.H."/>
            <person name="Boissinot M."/>
            <person name="Tocheva E.I."/>
            <person name="Omar R.F."/>
        </authorList>
    </citation>
    <scope>NUCLEOTIDE SEQUENCE [LARGE SCALE GENOMIC DNA]</scope>
    <source>
        <strain evidence="4 6">CCRI-24246</strain>
    </source>
</reference>
<dbReference type="Proteomes" id="UP000319424">
    <property type="component" value="Unassembled WGS sequence"/>
</dbReference>
<dbReference type="EMBL" id="MBEW02000019">
    <property type="protein sequence ID" value="RDY20841.1"/>
    <property type="molecule type" value="Genomic_DNA"/>
</dbReference>
<evidence type="ECO:0000313" key="6">
    <source>
        <dbReference type="Proteomes" id="UP000319424"/>
    </source>
</evidence>
<evidence type="ECO:0000256" key="1">
    <source>
        <dbReference type="ARBA" id="ARBA00023125"/>
    </source>
</evidence>
<reference evidence="3 5" key="1">
    <citation type="journal article" date="2016" name="Genome Announc.">
        <title>Draft Genome Sequence of Criibacterium bergeronii gen. nov., sp. nov., Strain CCRI-22567T, Isolated from a Vaginal Sample from a Woman with Bacterial Vaginosis.</title>
        <authorList>
            <person name="Maheux A.F."/>
            <person name="Berube E."/>
            <person name="Boudreau D.K."/>
            <person name="Raymond F."/>
            <person name="Corbeil J."/>
            <person name="Roy P.H."/>
            <person name="Boissinot M."/>
            <person name="Omar R.F."/>
        </authorList>
    </citation>
    <scope>NUCLEOTIDE SEQUENCE [LARGE SCALE GENOMIC DNA]</scope>
    <source>
        <strain evidence="3 5">CCRI-22567</strain>
    </source>
</reference>
<accession>A0A371IK45</accession>
<keyword evidence="1" id="KW-0238">DNA-binding</keyword>
<dbReference type="RefSeq" id="WP_068912966.1">
    <property type="nucleotide sequence ID" value="NZ_MBEW02000019.1"/>
</dbReference>
<dbReference type="GO" id="GO:0003677">
    <property type="term" value="F:DNA binding"/>
    <property type="evidence" value="ECO:0007669"/>
    <property type="project" value="UniProtKB-KW"/>
</dbReference>
<gene>
    <name evidence="3" type="ORF">BBG48_008070</name>
    <name evidence="4" type="ORF">FL857_07135</name>
</gene>
<sequence length="138" mass="15561">MEFGEKIKKLRDEHNLTQADLAKSLGVTIKAVSNYESKNARPRYRATYKKLSEIFGVSVNYLLTDEDDFVMSASEKYGYSGAKDAKRLVRETATLFAGGKLPEEDKDALFAALQEAYWSAKIANKKYSPKKFSSLTQE</sequence>
<keyword evidence="5" id="KW-1185">Reference proteome</keyword>
<organism evidence="3 5">
    <name type="scientific">Criibacterium bergeronii</name>
    <dbReference type="NCBI Taxonomy" id="1871336"/>
    <lineage>
        <taxon>Bacteria</taxon>
        <taxon>Bacillati</taxon>
        <taxon>Bacillota</taxon>
        <taxon>Clostridia</taxon>
        <taxon>Peptostreptococcales</taxon>
        <taxon>Filifactoraceae</taxon>
        <taxon>Criibacterium</taxon>
    </lineage>
</organism>
<dbReference type="SMART" id="SM00530">
    <property type="entry name" value="HTH_XRE"/>
    <property type="match status" value="1"/>
</dbReference>
<name>A0A371IK45_9FIRM</name>
<protein>
    <submittedName>
        <fullName evidence="4">Helix-turn-helix transcriptional regulator</fullName>
    </submittedName>
    <submittedName>
        <fullName evidence="3">XRE family transcriptional regulator</fullName>
    </submittedName>
</protein>
<dbReference type="Proteomes" id="UP000093352">
    <property type="component" value="Unassembled WGS sequence"/>
</dbReference>
<dbReference type="EMBL" id="VJXW01000009">
    <property type="protein sequence ID" value="TRW25571.1"/>
    <property type="molecule type" value="Genomic_DNA"/>
</dbReference>
<dbReference type="AlphaFoldDB" id="A0A371IK45"/>
<dbReference type="InterPro" id="IPR001387">
    <property type="entry name" value="Cro/C1-type_HTH"/>
</dbReference>
<evidence type="ECO:0000313" key="3">
    <source>
        <dbReference type="EMBL" id="RDY20841.1"/>
    </source>
</evidence>
<dbReference type="PANTHER" id="PTHR46558:SF4">
    <property type="entry name" value="DNA-BIDING PHAGE PROTEIN"/>
    <property type="match status" value="1"/>
</dbReference>
<dbReference type="InterPro" id="IPR010982">
    <property type="entry name" value="Lambda_DNA-bd_dom_sf"/>
</dbReference>
<evidence type="ECO:0000259" key="2">
    <source>
        <dbReference type="PROSITE" id="PS50943"/>
    </source>
</evidence>
<comment type="caution">
    <text evidence="3">The sequence shown here is derived from an EMBL/GenBank/DDBJ whole genome shotgun (WGS) entry which is preliminary data.</text>
</comment>
<evidence type="ECO:0000313" key="4">
    <source>
        <dbReference type="EMBL" id="TRW25571.1"/>
    </source>
</evidence>
<reference evidence="3" key="2">
    <citation type="submission" date="2018-07" db="EMBL/GenBank/DDBJ databases">
        <authorList>
            <person name="Quirk P.G."/>
            <person name="Krulwich T.A."/>
        </authorList>
    </citation>
    <scope>NUCLEOTIDE SEQUENCE</scope>
    <source>
        <strain evidence="3">CCRI-22567</strain>
    </source>
</reference>
<dbReference type="Pfam" id="PF12844">
    <property type="entry name" value="HTH_19"/>
    <property type="match status" value="1"/>
</dbReference>
<dbReference type="PROSITE" id="PS50943">
    <property type="entry name" value="HTH_CROC1"/>
    <property type="match status" value="1"/>
</dbReference>
<evidence type="ECO:0000313" key="5">
    <source>
        <dbReference type="Proteomes" id="UP000093352"/>
    </source>
</evidence>